<feature type="domain" description="DUF5606" evidence="2">
    <location>
        <begin position="4"/>
        <end position="49"/>
    </location>
</feature>
<evidence type="ECO:0000259" key="3">
    <source>
        <dbReference type="Pfam" id="PF21186"/>
    </source>
</evidence>
<evidence type="ECO:0000259" key="2">
    <source>
        <dbReference type="Pfam" id="PF18347"/>
    </source>
</evidence>
<dbReference type="InterPro" id="IPR049280">
    <property type="entry name" value="DUF6852"/>
</dbReference>
<feature type="domain" description="DUF6852" evidence="3">
    <location>
        <begin position="52"/>
        <end position="120"/>
    </location>
</feature>
<dbReference type="InterPro" id="IPR041218">
    <property type="entry name" value="DUF5606"/>
</dbReference>
<dbReference type="Gene3D" id="2.30.30.730">
    <property type="match status" value="1"/>
</dbReference>
<evidence type="ECO:0000313" key="4">
    <source>
        <dbReference type="EMBL" id="KAA2244775.1"/>
    </source>
</evidence>
<feature type="compositionally biased region" description="Basic residues" evidence="1">
    <location>
        <begin position="217"/>
        <end position="226"/>
    </location>
</feature>
<name>A0A5B2W0B2_9BACT</name>
<evidence type="ECO:0000256" key="1">
    <source>
        <dbReference type="SAM" id="MobiDB-lite"/>
    </source>
</evidence>
<dbReference type="InterPro" id="IPR049282">
    <property type="entry name" value="BVU_3817_N_sf"/>
</dbReference>
<dbReference type="RefSeq" id="WP_149836172.1">
    <property type="nucleotide sequence ID" value="NZ_VUOC01000001.1"/>
</dbReference>
<protein>
    <submittedName>
        <fullName evidence="4">Uncharacterized protein</fullName>
    </submittedName>
</protein>
<dbReference type="Proteomes" id="UP000324611">
    <property type="component" value="Unassembled WGS sequence"/>
</dbReference>
<sequence length="226" mass="24555">MQYREIVAVTGLGGLFQLLASKQDGAIVRSLEDKSTRFVSSRVHNFTPLESIEVFTTGDNVNLAEVFKAMQEKEAEFPVIAANADNNTIKGYFRNIYPSFDEEKVYVSDMKKMVKWFAILKNNDLLKFDEVLEEEQAPEAAAEGEALTAAAEPAPAPAAAEEKPAKKAKAPKAAAAKEDAGAEAEAAPAEKPAKKPRAKKEETPAAEGEEAPAPKKTTTRKKKTEE</sequence>
<dbReference type="EMBL" id="VUOC01000001">
    <property type="protein sequence ID" value="KAA2244775.1"/>
    <property type="molecule type" value="Genomic_DNA"/>
</dbReference>
<accession>A0A5B2W0B2</accession>
<dbReference type="AlphaFoldDB" id="A0A5B2W0B2"/>
<gene>
    <name evidence="4" type="ORF">F0L74_02025</name>
</gene>
<reference evidence="4 5" key="1">
    <citation type="submission" date="2019-09" db="EMBL/GenBank/DDBJ databases">
        <title>Chitinophaga ginsengihumi sp. nov., isolated from soil of ginseng rhizosphere.</title>
        <authorList>
            <person name="Lee J."/>
        </authorList>
    </citation>
    <scope>NUCLEOTIDE SEQUENCE [LARGE SCALE GENOMIC DNA]</scope>
    <source>
        <strain evidence="4 5">BN140078</strain>
    </source>
</reference>
<organism evidence="4 5">
    <name type="scientific">Chitinophaga agrisoli</name>
    <dbReference type="NCBI Taxonomy" id="2607653"/>
    <lineage>
        <taxon>Bacteria</taxon>
        <taxon>Pseudomonadati</taxon>
        <taxon>Bacteroidota</taxon>
        <taxon>Chitinophagia</taxon>
        <taxon>Chitinophagales</taxon>
        <taxon>Chitinophagaceae</taxon>
        <taxon>Chitinophaga</taxon>
    </lineage>
</organism>
<feature type="compositionally biased region" description="Low complexity" evidence="1">
    <location>
        <begin position="138"/>
        <end position="159"/>
    </location>
</feature>
<dbReference type="Pfam" id="PF21186">
    <property type="entry name" value="DUF6852"/>
    <property type="match status" value="1"/>
</dbReference>
<dbReference type="Pfam" id="PF18347">
    <property type="entry name" value="DUF5606"/>
    <property type="match status" value="1"/>
</dbReference>
<reference evidence="4 5" key="2">
    <citation type="submission" date="2019-09" db="EMBL/GenBank/DDBJ databases">
        <authorList>
            <person name="Jin C."/>
        </authorList>
    </citation>
    <scope>NUCLEOTIDE SEQUENCE [LARGE SCALE GENOMIC DNA]</scope>
    <source>
        <strain evidence="4 5">BN140078</strain>
    </source>
</reference>
<dbReference type="InterPro" id="IPR049281">
    <property type="entry name" value="BVU_3817-like_C_sf"/>
</dbReference>
<proteinExistence type="predicted"/>
<feature type="region of interest" description="Disordered" evidence="1">
    <location>
        <begin position="137"/>
        <end position="226"/>
    </location>
</feature>
<keyword evidence="5" id="KW-1185">Reference proteome</keyword>
<comment type="caution">
    <text evidence="4">The sequence shown here is derived from an EMBL/GenBank/DDBJ whole genome shotgun (WGS) entry which is preliminary data.</text>
</comment>
<evidence type="ECO:0000313" key="5">
    <source>
        <dbReference type="Proteomes" id="UP000324611"/>
    </source>
</evidence>
<dbReference type="Gene3D" id="1.10.10.1650">
    <property type="match status" value="1"/>
</dbReference>